<dbReference type="InterPro" id="IPR019734">
    <property type="entry name" value="TPR_rpt"/>
</dbReference>
<proteinExistence type="predicted"/>
<dbReference type="STRING" id="501024.RTCCBAU85039_6849"/>
<keyword evidence="5" id="KW-1185">Reference proteome</keyword>
<keyword evidence="2" id="KW-0449">Lipoprotein</keyword>
<dbReference type="Pfam" id="PF14559">
    <property type="entry name" value="TPR_19"/>
    <property type="match status" value="1"/>
</dbReference>
<dbReference type="PROSITE" id="PS50005">
    <property type="entry name" value="TPR"/>
    <property type="match status" value="1"/>
</dbReference>
<reference evidence="2" key="2">
    <citation type="submission" date="2016-10" db="EMBL/GenBank/DDBJ databases">
        <authorList>
            <person name="de Groot N.N."/>
        </authorList>
    </citation>
    <scope>NUCLEOTIDE SEQUENCE [LARGE SCALE GENOMIC DNA]</scope>
    <source>
        <strain evidence="2">CCBAU85039</strain>
    </source>
</reference>
<reference evidence="4" key="3">
    <citation type="submission" date="2016-10" db="EMBL/GenBank/DDBJ databases">
        <authorList>
            <person name="Wibberg D."/>
        </authorList>
    </citation>
    <scope>NUCLEOTIDE SEQUENCE [LARGE SCALE GENOMIC DNA]</scope>
</reference>
<dbReference type="Proteomes" id="UP000183063">
    <property type="component" value="Unassembled WGS sequence"/>
</dbReference>
<organism evidence="2 4">
    <name type="scientific">Rhizobium tibeticum</name>
    <dbReference type="NCBI Taxonomy" id="501024"/>
    <lineage>
        <taxon>Bacteria</taxon>
        <taxon>Pseudomonadati</taxon>
        <taxon>Pseudomonadota</taxon>
        <taxon>Alphaproteobacteria</taxon>
        <taxon>Hyphomicrobiales</taxon>
        <taxon>Rhizobiaceae</taxon>
        <taxon>Rhizobium/Agrobacterium group</taxon>
        <taxon>Rhizobium</taxon>
    </lineage>
</organism>
<reference evidence="3 5" key="1">
    <citation type="submission" date="2016-10" db="EMBL/GenBank/DDBJ databases">
        <authorList>
            <person name="Varghese N."/>
            <person name="Submissions S."/>
        </authorList>
    </citation>
    <scope>NUCLEOTIDE SEQUENCE [LARGE SCALE GENOMIC DNA]</scope>
    <source>
        <strain evidence="3 5">CGMCC 1.7071</strain>
    </source>
</reference>
<evidence type="ECO:0000256" key="1">
    <source>
        <dbReference type="PROSITE-ProRule" id="PRU00339"/>
    </source>
</evidence>
<evidence type="ECO:0000313" key="5">
    <source>
        <dbReference type="Proteomes" id="UP000198939"/>
    </source>
</evidence>
<evidence type="ECO:0000313" key="2">
    <source>
        <dbReference type="EMBL" id="SEI22406.1"/>
    </source>
</evidence>
<keyword evidence="1" id="KW-0802">TPR repeat</keyword>
<accession>A0A1H8X5M1</accession>
<dbReference type="SUPFAM" id="SSF48452">
    <property type="entry name" value="TPR-like"/>
    <property type="match status" value="1"/>
</dbReference>
<dbReference type="EMBL" id="FOCV01000103">
    <property type="protein sequence ID" value="SEP35131.1"/>
    <property type="molecule type" value="Genomic_DNA"/>
</dbReference>
<dbReference type="Proteomes" id="UP000198939">
    <property type="component" value="Unassembled WGS sequence"/>
</dbReference>
<name>A0A1H8X5M1_9HYPH</name>
<dbReference type="EMBL" id="FNXB01000126">
    <property type="protein sequence ID" value="SEI22406.1"/>
    <property type="molecule type" value="Genomic_DNA"/>
</dbReference>
<evidence type="ECO:0000313" key="3">
    <source>
        <dbReference type="EMBL" id="SEP35131.1"/>
    </source>
</evidence>
<gene>
    <name evidence="2" type="ORF">RTCCBAU85039_6849</name>
    <name evidence="3" type="ORF">SAMN05216228_11032</name>
</gene>
<feature type="repeat" description="TPR" evidence="1">
    <location>
        <begin position="95"/>
        <end position="128"/>
    </location>
</feature>
<dbReference type="Gene3D" id="1.25.40.10">
    <property type="entry name" value="Tetratricopeptide repeat domain"/>
    <property type="match status" value="1"/>
</dbReference>
<dbReference type="AlphaFoldDB" id="A0A1H8X5M1"/>
<sequence length="263" mass="29709">MERSRRKRPESLDAYDLVLRAFPLVWSLDKDQNETARSLLAQALAHDVDYPFALSLLAWCHAQRAVYGWTDAPGRDRDEALRLAQRAASLSHDDPMVLAILGAAHSFARDFDVAETHLERARSLDPNSAWAWLRSGWLDVYRERSASALGHFARFRRLSPLDPIAYMADVGVGAAHFVDGRYDDAITWIQRGLSQQPDASWALRWLVSAYVHAGRLDEARRACLRLRESHPDLTLAKVRDTWWPSAIMARILSGLRDAGLPEG</sequence>
<protein>
    <submittedName>
        <fullName evidence="2">Putative PEP-CTERM system TPR-repeat lipoprotein</fullName>
    </submittedName>
    <submittedName>
        <fullName evidence="3">Tetratricopeptide repeat-containing protein</fullName>
    </submittedName>
</protein>
<evidence type="ECO:0000313" key="4">
    <source>
        <dbReference type="Proteomes" id="UP000183063"/>
    </source>
</evidence>
<dbReference type="InterPro" id="IPR011990">
    <property type="entry name" value="TPR-like_helical_dom_sf"/>
</dbReference>